<protein>
    <submittedName>
        <fullName evidence="1">Cytochrome c oxidase assembly protein</fullName>
    </submittedName>
</protein>
<accession>A0ACC6PEZ1</accession>
<dbReference type="Proteomes" id="UP001380953">
    <property type="component" value="Unassembled WGS sequence"/>
</dbReference>
<evidence type="ECO:0000313" key="1">
    <source>
        <dbReference type="EMBL" id="MEJ8305481.1"/>
    </source>
</evidence>
<reference evidence="1" key="1">
    <citation type="submission" date="2024-03" db="EMBL/GenBank/DDBJ databases">
        <title>Whole genome sequecning of epiphytes from Marcgravia umbellata leaves.</title>
        <authorList>
            <person name="Kumar G."/>
            <person name="Savka M.A."/>
        </authorList>
    </citation>
    <scope>NUCLEOTIDE SEQUENCE</scope>
    <source>
        <strain evidence="1">RIT_BL5</strain>
    </source>
</reference>
<comment type="caution">
    <text evidence="1">The sequence shown here is derived from an EMBL/GenBank/DDBJ whole genome shotgun (WGS) entry which is preliminary data.</text>
</comment>
<evidence type="ECO:0000313" key="2">
    <source>
        <dbReference type="Proteomes" id="UP001380953"/>
    </source>
</evidence>
<sequence length="281" mass="30283">MQNSRSFVDAHAGHGHGSDTPTIGPVYHAADGLGDWISLALLALPLMLAYAALAYWTSKRYRRWPASRSLSGCAGILLCASAVAGPLAQAAHSSFTAHMLGHLLLGMLGPLLLVYAAPVTLLFRALPRRAARFLTRLLRSRFAAAISHPVTAASLNVGGLWLLYTTDLYAAMHASVALHVLIHVHVFAAGYLFTSSILPVDPSPHRTGMKLRGCVMILSFAAHGILGKTLYAFPPAGTDIQDARQGAQLMYYGGDGVDLLLILLFCYRWYRSENGKPGIHR</sequence>
<dbReference type="EMBL" id="JBBKAR010000043">
    <property type="protein sequence ID" value="MEJ8305481.1"/>
    <property type="molecule type" value="Genomic_DNA"/>
</dbReference>
<name>A0ACC6PEZ1_9BACL</name>
<gene>
    <name evidence="1" type="ORF">WKI47_16345</name>
</gene>
<keyword evidence="2" id="KW-1185">Reference proteome</keyword>
<organism evidence="1 2">
    <name type="scientific">Saccharibacillus sacchari</name>
    <dbReference type="NCBI Taxonomy" id="456493"/>
    <lineage>
        <taxon>Bacteria</taxon>
        <taxon>Bacillati</taxon>
        <taxon>Bacillota</taxon>
        <taxon>Bacilli</taxon>
        <taxon>Bacillales</taxon>
        <taxon>Paenibacillaceae</taxon>
        <taxon>Saccharibacillus</taxon>
    </lineage>
</organism>
<proteinExistence type="predicted"/>